<accession>A0A841N4R6</accession>
<proteinExistence type="predicted"/>
<evidence type="ECO:0000313" key="1">
    <source>
        <dbReference type="EMBL" id="MBB6371874.1"/>
    </source>
</evidence>
<name>A0A841N4R6_9FLAO</name>
<dbReference type="RefSeq" id="WP_184165062.1">
    <property type="nucleotide sequence ID" value="NZ_JACHLC010000003.1"/>
</dbReference>
<evidence type="ECO:0000313" key="2">
    <source>
        <dbReference type="Proteomes" id="UP000589738"/>
    </source>
</evidence>
<sequence length="50" mass="5489">MKKLKRNDLKKISGGVSAVITECDIDMNCPAGLCCSTGNICRDPRRYPCI</sequence>
<keyword evidence="2" id="KW-1185">Reference proteome</keyword>
<organism evidence="1 2">
    <name type="scientific">Chryseobacterium shigense</name>
    <dbReference type="NCBI Taxonomy" id="297244"/>
    <lineage>
        <taxon>Bacteria</taxon>
        <taxon>Pseudomonadati</taxon>
        <taxon>Bacteroidota</taxon>
        <taxon>Flavobacteriia</taxon>
        <taxon>Flavobacteriales</taxon>
        <taxon>Weeksellaceae</taxon>
        <taxon>Chryseobacterium group</taxon>
        <taxon>Chryseobacterium</taxon>
    </lineage>
</organism>
<evidence type="ECO:0008006" key="3">
    <source>
        <dbReference type="Google" id="ProtNLM"/>
    </source>
</evidence>
<protein>
    <recommendedName>
        <fullName evidence="3">Bacteriocin-type signal sequence-containing protein</fullName>
    </recommendedName>
</protein>
<reference evidence="1 2" key="1">
    <citation type="submission" date="2020-08" db="EMBL/GenBank/DDBJ databases">
        <title>Functional genomics of gut bacteria from endangered species of beetles.</title>
        <authorList>
            <person name="Carlos-Shanley C."/>
        </authorList>
    </citation>
    <scope>NUCLEOTIDE SEQUENCE [LARGE SCALE GENOMIC DNA]</scope>
    <source>
        <strain evidence="1 2">S00136</strain>
    </source>
</reference>
<comment type="caution">
    <text evidence="1">The sequence shown here is derived from an EMBL/GenBank/DDBJ whole genome shotgun (WGS) entry which is preliminary data.</text>
</comment>
<gene>
    <name evidence="1" type="ORF">HNP36_002959</name>
</gene>
<dbReference type="Proteomes" id="UP000589738">
    <property type="component" value="Unassembled WGS sequence"/>
</dbReference>
<dbReference type="EMBL" id="JACHLC010000003">
    <property type="protein sequence ID" value="MBB6371874.1"/>
    <property type="molecule type" value="Genomic_DNA"/>
</dbReference>
<dbReference type="AlphaFoldDB" id="A0A841N4R6"/>